<protein>
    <recommendedName>
        <fullName evidence="7">EGF-like domain-containing protein</fullName>
    </recommendedName>
</protein>
<comment type="similarity">
    <text evidence="1">Belongs to the glycosyl hydrolase 72 family.</text>
</comment>
<dbReference type="InterPro" id="IPR004886">
    <property type="entry name" value="Glucanosyltransferase"/>
</dbReference>
<name>A0AAD5M455_PYTIN</name>
<dbReference type="PANTHER" id="PTHR31468">
    <property type="entry name" value="1,3-BETA-GLUCANOSYLTRANSFERASE GAS1"/>
    <property type="match status" value="1"/>
</dbReference>
<dbReference type="EMBL" id="JAKCXM010000077">
    <property type="protein sequence ID" value="KAJ0403688.1"/>
    <property type="molecule type" value="Genomic_DNA"/>
</dbReference>
<feature type="chain" id="PRO_5042146243" description="EGF-like domain-containing protein" evidence="6">
    <location>
        <begin position="24"/>
        <end position="547"/>
    </location>
</feature>
<dbReference type="PANTHER" id="PTHR31468:SF2">
    <property type="entry name" value="1,3-BETA-GLUCANOSYLTRANSFERASE GAS1"/>
    <property type="match status" value="1"/>
</dbReference>
<sequence length="547" mass="59538">MTRLGFFATALLALASALPVAAAAESPGVVVVRGNKLFNAKTGERFLLKGMTYEYVVTDEQYDKYSKAVIDKYLADANINTLRLYDINPDKSYKKFMDDMAKRGVYVLVGGTPDNSDFYGPYRYATLKKSYKPDEGETCYSPVLLEFGKKVAKQFAQYDNTLGILVGNEVMQKDLTAAACVKQYVADLKTWMRGNTKYMRMLPLAYAAADSAYAGKIASAEEYHTVKIQGLLCGDQMKDGVMTQSIDIYLINEYRWCPGLSFAVYEPFLNMAQGLPIVIGFGEYGCKTKGSTRAWEMVPFFYDAPNATKGFTEVWSGGLAYSFGQAKLPADSTFPMFTGGSMDPLGEPSSTPTPDFENLVKQFKDHPSFADSAKWEADAKCKWVPELTTKVSPTNKRATEHGWIIADCKADALKVVESDTWVTRSRQNQDCGKGDDCDVPVKEVLGTTYEDICGKEFVGKVSAPDLGGGSCKTASDCSGNGECVEVNKTMQCKCKPCFSGLTCSQPDDSACAAPVSPAPAKSSATSTRISSLVSGAALGWLAWTCAM</sequence>
<dbReference type="Gene3D" id="3.20.20.80">
    <property type="entry name" value="Glycosidases"/>
    <property type="match status" value="1"/>
</dbReference>
<evidence type="ECO:0000256" key="6">
    <source>
        <dbReference type="SAM" id="SignalP"/>
    </source>
</evidence>
<dbReference type="GO" id="GO:0034411">
    <property type="term" value="P:cell wall (1-&gt;3)-beta-D-glucan biosynthetic process"/>
    <property type="evidence" value="ECO:0007669"/>
    <property type="project" value="TreeGrafter"/>
</dbReference>
<keyword evidence="3 5" id="KW-1015">Disulfide bond</keyword>
<evidence type="ECO:0000256" key="4">
    <source>
        <dbReference type="ARBA" id="ARBA00023180"/>
    </source>
</evidence>
<dbReference type="Pfam" id="PF03198">
    <property type="entry name" value="Glyco_hydro_72"/>
    <property type="match status" value="1"/>
</dbReference>
<evidence type="ECO:0000313" key="8">
    <source>
        <dbReference type="EMBL" id="KAJ0403688.1"/>
    </source>
</evidence>
<dbReference type="PROSITE" id="PS50026">
    <property type="entry name" value="EGF_3"/>
    <property type="match status" value="1"/>
</dbReference>
<dbReference type="Proteomes" id="UP001209570">
    <property type="component" value="Unassembled WGS sequence"/>
</dbReference>
<evidence type="ECO:0000256" key="1">
    <source>
        <dbReference type="ARBA" id="ARBA00007528"/>
    </source>
</evidence>
<dbReference type="GO" id="GO:0042124">
    <property type="term" value="F:1,3-beta-glucanosyltransferase activity"/>
    <property type="evidence" value="ECO:0007669"/>
    <property type="project" value="TreeGrafter"/>
</dbReference>
<evidence type="ECO:0000313" key="9">
    <source>
        <dbReference type="Proteomes" id="UP001209570"/>
    </source>
</evidence>
<comment type="caution">
    <text evidence="8">The sequence shown here is derived from an EMBL/GenBank/DDBJ whole genome shotgun (WGS) entry which is preliminary data.</text>
</comment>
<dbReference type="GO" id="GO:0005886">
    <property type="term" value="C:plasma membrane"/>
    <property type="evidence" value="ECO:0007669"/>
    <property type="project" value="TreeGrafter"/>
</dbReference>
<feature type="disulfide bond" evidence="5">
    <location>
        <begin position="494"/>
        <end position="503"/>
    </location>
</feature>
<comment type="caution">
    <text evidence="5">Lacks conserved residue(s) required for the propagation of feature annotation.</text>
</comment>
<dbReference type="InterPro" id="IPR000742">
    <property type="entry name" value="EGF"/>
</dbReference>
<keyword evidence="9" id="KW-1185">Reference proteome</keyword>
<gene>
    <name evidence="8" type="ORF">P43SY_003800</name>
</gene>
<keyword evidence="4" id="KW-0325">Glycoprotein</keyword>
<evidence type="ECO:0000256" key="5">
    <source>
        <dbReference type="PROSITE-ProRule" id="PRU00076"/>
    </source>
</evidence>
<keyword evidence="5" id="KW-0245">EGF-like domain</keyword>
<dbReference type="SUPFAM" id="SSF51445">
    <property type="entry name" value="(Trans)glycosidases"/>
    <property type="match status" value="1"/>
</dbReference>
<dbReference type="PROSITE" id="PS00022">
    <property type="entry name" value="EGF_1"/>
    <property type="match status" value="1"/>
</dbReference>
<evidence type="ECO:0000259" key="7">
    <source>
        <dbReference type="PROSITE" id="PS50026"/>
    </source>
</evidence>
<keyword evidence="2 6" id="KW-0732">Signal</keyword>
<proteinExistence type="inferred from homology"/>
<feature type="signal peptide" evidence="6">
    <location>
        <begin position="1"/>
        <end position="23"/>
    </location>
</feature>
<reference evidence="8" key="1">
    <citation type="submission" date="2021-12" db="EMBL/GenBank/DDBJ databases">
        <title>Prjna785345.</title>
        <authorList>
            <person name="Rujirawat T."/>
            <person name="Krajaejun T."/>
        </authorList>
    </citation>
    <scope>NUCLEOTIDE SEQUENCE</scope>
    <source>
        <strain evidence="8">Pi057C3</strain>
    </source>
</reference>
<dbReference type="AlphaFoldDB" id="A0AAD5M455"/>
<organism evidence="8 9">
    <name type="scientific">Pythium insidiosum</name>
    <name type="common">Pythiosis disease agent</name>
    <dbReference type="NCBI Taxonomy" id="114742"/>
    <lineage>
        <taxon>Eukaryota</taxon>
        <taxon>Sar</taxon>
        <taxon>Stramenopiles</taxon>
        <taxon>Oomycota</taxon>
        <taxon>Peronosporomycetes</taxon>
        <taxon>Pythiales</taxon>
        <taxon>Pythiaceae</taxon>
        <taxon>Pythium</taxon>
    </lineage>
</organism>
<accession>A0AAD5M455</accession>
<evidence type="ECO:0000256" key="2">
    <source>
        <dbReference type="ARBA" id="ARBA00022729"/>
    </source>
</evidence>
<dbReference type="InterPro" id="IPR017853">
    <property type="entry name" value="GH"/>
</dbReference>
<evidence type="ECO:0000256" key="3">
    <source>
        <dbReference type="ARBA" id="ARBA00023157"/>
    </source>
</evidence>
<feature type="domain" description="EGF-like" evidence="7">
    <location>
        <begin position="467"/>
        <end position="504"/>
    </location>
</feature>